<dbReference type="AlphaFoldDB" id="A0A834JHX1"/>
<proteinExistence type="predicted"/>
<organism evidence="1 2">
    <name type="scientific">Vespula germanica</name>
    <name type="common">German yellow jacket</name>
    <name type="synonym">Paravespula germanica</name>
    <dbReference type="NCBI Taxonomy" id="30212"/>
    <lineage>
        <taxon>Eukaryota</taxon>
        <taxon>Metazoa</taxon>
        <taxon>Ecdysozoa</taxon>
        <taxon>Arthropoda</taxon>
        <taxon>Hexapoda</taxon>
        <taxon>Insecta</taxon>
        <taxon>Pterygota</taxon>
        <taxon>Neoptera</taxon>
        <taxon>Endopterygota</taxon>
        <taxon>Hymenoptera</taxon>
        <taxon>Apocrita</taxon>
        <taxon>Aculeata</taxon>
        <taxon>Vespoidea</taxon>
        <taxon>Vespidae</taxon>
        <taxon>Vespinae</taxon>
        <taxon>Vespula</taxon>
    </lineage>
</organism>
<sequence length="77" mass="8852">MWGNMMKFVNNLGKFCILVKLRISGEIKANLGKSGNLVKYVVIWLELHLRKSCETWRNLRSNLAKCGQIWGTRANLS</sequence>
<evidence type="ECO:0000313" key="1">
    <source>
        <dbReference type="EMBL" id="KAF7388673.1"/>
    </source>
</evidence>
<name>A0A834JHX1_VESGE</name>
<evidence type="ECO:0000313" key="2">
    <source>
        <dbReference type="Proteomes" id="UP000617340"/>
    </source>
</evidence>
<gene>
    <name evidence="1" type="ORF">HZH68_012615</name>
</gene>
<keyword evidence="2" id="KW-1185">Reference proteome</keyword>
<protein>
    <submittedName>
        <fullName evidence="1">Uncharacterized protein</fullName>
    </submittedName>
</protein>
<reference evidence="1" key="1">
    <citation type="journal article" date="2020" name="G3 (Bethesda)">
        <title>High-Quality Assemblies for Three Invasive Social Wasps from the &lt;i&gt;Vespula&lt;/i&gt; Genus.</title>
        <authorList>
            <person name="Harrop T.W.R."/>
            <person name="Guhlin J."/>
            <person name="McLaughlin G.M."/>
            <person name="Permina E."/>
            <person name="Stockwell P."/>
            <person name="Gilligan J."/>
            <person name="Le Lec M.F."/>
            <person name="Gruber M.A.M."/>
            <person name="Quinn O."/>
            <person name="Lovegrove M."/>
            <person name="Duncan E.J."/>
            <person name="Remnant E.J."/>
            <person name="Van Eeckhoven J."/>
            <person name="Graham B."/>
            <person name="Knapp R.A."/>
            <person name="Langford K.W."/>
            <person name="Kronenberg Z."/>
            <person name="Press M.O."/>
            <person name="Eacker S.M."/>
            <person name="Wilson-Rankin E.E."/>
            <person name="Purcell J."/>
            <person name="Lester P.J."/>
            <person name="Dearden P.K."/>
        </authorList>
    </citation>
    <scope>NUCLEOTIDE SEQUENCE</scope>
    <source>
        <strain evidence="1">Linc-1</strain>
    </source>
</reference>
<accession>A0A834JHX1</accession>
<comment type="caution">
    <text evidence="1">The sequence shown here is derived from an EMBL/GenBank/DDBJ whole genome shotgun (WGS) entry which is preliminary data.</text>
</comment>
<dbReference type="Proteomes" id="UP000617340">
    <property type="component" value="Unassembled WGS sequence"/>
</dbReference>
<dbReference type="EMBL" id="JACSDZ010000013">
    <property type="protein sequence ID" value="KAF7388673.1"/>
    <property type="molecule type" value="Genomic_DNA"/>
</dbReference>